<evidence type="ECO:0000313" key="11">
    <source>
        <dbReference type="Proteomes" id="UP000183413"/>
    </source>
</evidence>
<dbReference type="Pfam" id="PF02687">
    <property type="entry name" value="FtsX"/>
    <property type="match status" value="2"/>
</dbReference>
<feature type="domain" description="ABC3 transporter permease C-terminal" evidence="8">
    <location>
        <begin position="241"/>
        <end position="359"/>
    </location>
</feature>
<feature type="transmembrane region" description="Helical" evidence="7">
    <location>
        <begin position="235"/>
        <end position="263"/>
    </location>
</feature>
<gene>
    <name evidence="10" type="ORF">SAMN04489713_11214</name>
</gene>
<keyword evidence="2" id="KW-1003">Cell membrane</keyword>
<keyword evidence="11" id="KW-1185">Reference proteome</keyword>
<dbReference type="EMBL" id="FOVH01000012">
    <property type="protein sequence ID" value="SFP16739.1"/>
    <property type="molecule type" value="Genomic_DNA"/>
</dbReference>
<evidence type="ECO:0000313" key="10">
    <source>
        <dbReference type="EMBL" id="SFP16739.1"/>
    </source>
</evidence>
<evidence type="ECO:0000256" key="6">
    <source>
        <dbReference type="ARBA" id="ARBA00038076"/>
    </source>
</evidence>
<evidence type="ECO:0000256" key="7">
    <source>
        <dbReference type="SAM" id="Phobius"/>
    </source>
</evidence>
<keyword evidence="4 7" id="KW-1133">Transmembrane helix</keyword>
<dbReference type="GO" id="GO:0005886">
    <property type="term" value="C:plasma membrane"/>
    <property type="evidence" value="ECO:0007669"/>
    <property type="project" value="UniProtKB-SubCell"/>
</dbReference>
<evidence type="ECO:0000256" key="4">
    <source>
        <dbReference type="ARBA" id="ARBA00022989"/>
    </source>
</evidence>
<reference evidence="10 11" key="1">
    <citation type="submission" date="2016-10" db="EMBL/GenBank/DDBJ databases">
        <authorList>
            <person name="de Groot N.N."/>
        </authorList>
    </citation>
    <scope>NUCLEOTIDE SEQUENCE [LARGE SCALE GENOMIC DNA]</scope>
    <source>
        <strain evidence="10 11">DSM 43067</strain>
    </source>
</reference>
<dbReference type="InterPro" id="IPR025857">
    <property type="entry name" value="MacB_PCD"/>
</dbReference>
<dbReference type="RefSeq" id="WP_075022978.1">
    <property type="nucleotide sequence ID" value="NZ_FOVH01000012.1"/>
</dbReference>
<evidence type="ECO:0000256" key="5">
    <source>
        <dbReference type="ARBA" id="ARBA00023136"/>
    </source>
</evidence>
<dbReference type="InterPro" id="IPR050250">
    <property type="entry name" value="Macrolide_Exporter_MacB"/>
</dbReference>
<dbReference type="InParanoid" id="A0A1I5N4K3"/>
<evidence type="ECO:0000256" key="1">
    <source>
        <dbReference type="ARBA" id="ARBA00004651"/>
    </source>
</evidence>
<evidence type="ECO:0000256" key="3">
    <source>
        <dbReference type="ARBA" id="ARBA00022692"/>
    </source>
</evidence>
<evidence type="ECO:0000259" key="8">
    <source>
        <dbReference type="Pfam" id="PF02687"/>
    </source>
</evidence>
<dbReference type="PANTHER" id="PTHR30572">
    <property type="entry name" value="MEMBRANE COMPONENT OF TRANSPORTER-RELATED"/>
    <property type="match status" value="1"/>
</dbReference>
<feature type="transmembrane region" description="Helical" evidence="7">
    <location>
        <begin position="711"/>
        <end position="736"/>
    </location>
</feature>
<dbReference type="PANTHER" id="PTHR30572:SF4">
    <property type="entry name" value="ABC TRANSPORTER PERMEASE YTRF"/>
    <property type="match status" value="1"/>
</dbReference>
<dbReference type="eggNOG" id="COG4591">
    <property type="taxonomic scope" value="Bacteria"/>
</dbReference>
<proteinExistence type="inferred from homology"/>
<comment type="similarity">
    <text evidence="6">Belongs to the ABC-4 integral membrane protein family.</text>
</comment>
<dbReference type="STRING" id="1993.SAMN04489713_11214"/>
<dbReference type="Pfam" id="PF12704">
    <property type="entry name" value="MacB_PCD"/>
    <property type="match status" value="1"/>
</dbReference>
<dbReference type="AlphaFoldDB" id="A0A1I5N4K3"/>
<dbReference type="GO" id="GO:0022857">
    <property type="term" value="F:transmembrane transporter activity"/>
    <property type="evidence" value="ECO:0007669"/>
    <property type="project" value="TreeGrafter"/>
</dbReference>
<organism evidence="10 11">
    <name type="scientific">Actinomadura madurae</name>
    <dbReference type="NCBI Taxonomy" id="1993"/>
    <lineage>
        <taxon>Bacteria</taxon>
        <taxon>Bacillati</taxon>
        <taxon>Actinomycetota</taxon>
        <taxon>Actinomycetes</taxon>
        <taxon>Streptosporangiales</taxon>
        <taxon>Thermomonosporaceae</taxon>
        <taxon>Actinomadura</taxon>
    </lineage>
</organism>
<accession>A0A1I5N4K3</accession>
<feature type="domain" description="ABC3 transporter permease C-terminal" evidence="8">
    <location>
        <begin position="624"/>
        <end position="743"/>
    </location>
</feature>
<dbReference type="eggNOG" id="COG0577">
    <property type="taxonomic scope" value="Bacteria"/>
</dbReference>
<evidence type="ECO:0000256" key="2">
    <source>
        <dbReference type="ARBA" id="ARBA00022475"/>
    </source>
</evidence>
<name>A0A1I5N4K3_9ACTN</name>
<feature type="domain" description="MacB-like periplasmic core" evidence="9">
    <location>
        <begin position="406"/>
        <end position="598"/>
    </location>
</feature>
<keyword evidence="3 7" id="KW-0812">Transmembrane</keyword>
<feature type="transmembrane region" description="Helical" evidence="7">
    <location>
        <begin position="405"/>
        <end position="425"/>
    </location>
</feature>
<feature type="transmembrane region" description="Helical" evidence="7">
    <location>
        <begin position="284"/>
        <end position="310"/>
    </location>
</feature>
<feature type="transmembrane region" description="Helical" evidence="7">
    <location>
        <begin position="665"/>
        <end position="691"/>
    </location>
</feature>
<comment type="subcellular location">
    <subcellularLocation>
        <location evidence="1">Cell membrane</location>
        <topology evidence="1">Multi-pass membrane protein</topology>
    </subcellularLocation>
</comment>
<dbReference type="InterPro" id="IPR003838">
    <property type="entry name" value="ABC3_permease_C"/>
</dbReference>
<feature type="transmembrane region" description="Helical" evidence="7">
    <location>
        <begin position="330"/>
        <end position="353"/>
    </location>
</feature>
<evidence type="ECO:0000259" key="9">
    <source>
        <dbReference type="Pfam" id="PF12704"/>
    </source>
</evidence>
<feature type="transmembrane region" description="Helical" evidence="7">
    <location>
        <begin position="20"/>
        <end position="40"/>
    </location>
</feature>
<keyword evidence="5 7" id="KW-0472">Membrane</keyword>
<sequence length="754" mass="76902">MSAVWAASRAGVRRRGVQTVSVAVVVALSTATLVFGLGLLSASTSLFDDAFEKARGAHASVSFDASKVSAAQAAATAKASGVTAAAGPFQTATLARTRGPIEGDGGLLVAGRASPGGPVDRLTITSGRWAEKAGEIVLRGNPMGPLRLGSTVSADLTVVGFATSATDSGPGGWVTPEQIGSLRPDGLMMEYRFARAGDASQVRESVSAATGGLPTRGFESYLTFRQEFEKEFRQLIPFVTVFGALAMAVSVFLIANVVGGAVISGYRRIGVMKAIGFTPAQVTAVFVMAVLAPAVLGCAVGLVAGHMLAGKMAADLASGFDLPSTGGADPVLDVAAGAGVLALVVLVSVLPALRAGRLPAVQAISAGTVSRRGRGRRAQRWLARTRLPASLGLGLSLPVARPARAALTLAGLCLGVAAVTMGTGLQQTVLGILTADTEGHTSVQVGPDPRSGPSGVSEQEIFAAVRAQPGTAHMMSSGNTVVTVPGSPSKLHAETYRGDYRAFLGDNLVRGRWFSRPGEIVPSEAFMRLNHLDVGDDLTLRVDEKQVTVRIVGAFSHDDAKRLMLDAASLPATGDEVRPVSVIVKPGTDPAAYAARINAGGGLYAEVSESDLGGSAIFSGLFLLFSLIICTTAALGVLNSVVLSARERARDLGVLKAIGMSPRQVVLMMVTSMAALGAAAGAAGVPLGVLAHHGVVELTGELLGSGMAASWIHVYSWSLLASLACAGPVVAVLGAWPPAGRAAATRTAAVLRSE</sequence>
<dbReference type="Proteomes" id="UP000183413">
    <property type="component" value="Unassembled WGS sequence"/>
</dbReference>
<protein>
    <submittedName>
        <fullName evidence="10">Putative ABC transport system permease protein</fullName>
    </submittedName>
</protein>
<feature type="transmembrane region" description="Helical" evidence="7">
    <location>
        <begin position="617"/>
        <end position="644"/>
    </location>
</feature>